<dbReference type="EMBL" id="WMBE01000002">
    <property type="protein sequence ID" value="MDG0866569.1"/>
    <property type="molecule type" value="Genomic_DNA"/>
</dbReference>
<dbReference type="Proteomes" id="UP001219901">
    <property type="component" value="Chromosome"/>
</dbReference>
<dbReference type="FunFam" id="3.40.640.10:FF:000014">
    <property type="entry name" value="Adenosylmethionine-8-amino-7-oxononanoate aminotransferase, probable"/>
    <property type="match status" value="1"/>
</dbReference>
<comment type="similarity">
    <text evidence="1 5">Belongs to the class-III pyridoxal-phosphate-dependent aminotransferase family.</text>
</comment>
<evidence type="ECO:0000256" key="4">
    <source>
        <dbReference type="ARBA" id="ARBA00022898"/>
    </source>
</evidence>
<dbReference type="Gene3D" id="3.40.640.10">
    <property type="entry name" value="Type I PLP-dependent aspartate aminotransferase-like (Major domain)"/>
    <property type="match status" value="1"/>
</dbReference>
<proteinExistence type="inferred from homology"/>
<dbReference type="AlphaFoldDB" id="A0AAJ6CUK4"/>
<dbReference type="GO" id="GO:0008483">
    <property type="term" value="F:transaminase activity"/>
    <property type="evidence" value="ECO:0007669"/>
    <property type="project" value="UniProtKB-KW"/>
</dbReference>
<evidence type="ECO:0000256" key="1">
    <source>
        <dbReference type="ARBA" id="ARBA00008954"/>
    </source>
</evidence>
<keyword evidence="3" id="KW-0808">Transferase</keyword>
<dbReference type="Proteomes" id="UP001321249">
    <property type="component" value="Unassembled WGS sequence"/>
</dbReference>
<reference evidence="8" key="3">
    <citation type="submission" date="2023-06" db="EMBL/GenBank/DDBJ databases">
        <title>Pangenomics reveal diversification of enzyme families and niche specialization in globally abundant SAR202 bacteria.</title>
        <authorList>
            <person name="Saw J.H.W."/>
        </authorList>
    </citation>
    <scope>NUCLEOTIDE SEQUENCE [LARGE SCALE GENOMIC DNA]</scope>
    <source>
        <strain evidence="8">JH1073</strain>
    </source>
</reference>
<name>A0AAJ6CUK4_9CHLR</name>
<organism evidence="7 8">
    <name type="scientific">Candidatus Lucifugimonas marina</name>
    <dbReference type="NCBI Taxonomy" id="3038979"/>
    <lineage>
        <taxon>Bacteria</taxon>
        <taxon>Bacillati</taxon>
        <taxon>Chloroflexota</taxon>
        <taxon>Dehalococcoidia</taxon>
        <taxon>SAR202 cluster</taxon>
        <taxon>Candidatus Lucifugimonadales</taxon>
        <taxon>Candidatus Lucifugimonadaceae</taxon>
        <taxon>Candidatus Lucifugimonas</taxon>
    </lineage>
</organism>
<evidence type="ECO:0000256" key="5">
    <source>
        <dbReference type="RuleBase" id="RU003560"/>
    </source>
</evidence>
<evidence type="ECO:0000313" key="9">
    <source>
        <dbReference type="Proteomes" id="UP001321249"/>
    </source>
</evidence>
<evidence type="ECO:0000256" key="2">
    <source>
        <dbReference type="ARBA" id="ARBA00022576"/>
    </source>
</evidence>
<dbReference type="GO" id="GO:0030170">
    <property type="term" value="F:pyridoxal phosphate binding"/>
    <property type="evidence" value="ECO:0007669"/>
    <property type="project" value="InterPro"/>
</dbReference>
<reference evidence="7" key="2">
    <citation type="journal article" date="2023" name="Nat. Commun.">
        <title>Cultivation of marine bacteria of the SAR202 clade.</title>
        <authorList>
            <person name="Lim Y."/>
            <person name="Seo J.H."/>
            <person name="Giovannoni S.J."/>
            <person name="Kang I."/>
            <person name="Cho J.C."/>
        </authorList>
    </citation>
    <scope>NUCLEOTIDE SEQUENCE</scope>
    <source>
        <strain evidence="7">JH1073</strain>
    </source>
</reference>
<dbReference type="InterPro" id="IPR015424">
    <property type="entry name" value="PyrdxlP-dep_Trfase"/>
</dbReference>
<keyword evidence="8" id="KW-1185">Reference proteome</keyword>
<sequence length="461" mass="49830">MPIPAANDPQALRQAVLDHMHVGMTNQTLLAEEGGPLLMESAEGIYVTDVEGNKFIDGISGMYFRNAGHGREEIAKAIYDQLTSISMNVYSGATPKTIQLAAKLAEIAPGDLSRTFFCQGGSEANESSLKMAQAYHVRRGDKGRYKVISREGSYHGSTYGTMWLGGHPGFPRTDYQPKPANVVTVGQPHYYHDTYGASSAEENGERAALEIEKAILFEGPESVSAVIGEPVSQPLGGVVPPSNYWPMVREICDKYGVLLIFDEVITGFGRLGEWFGADFVGVTPDIMSFAKGITSGYFPVGGSISTQKIADSFAGGPDKVWSHMYTYSAHPGGAAAAFANLAIVERENLVENARVRGEQISESLDEMKAKHPIIGDTRGVGLIQGIEFVKDRETKEHFDASVGVNAMLTEELRTRGVWIRVPAYILPLAPPLTITADQTDELTGIIDEALGAVERRLGVEA</sequence>
<dbReference type="InterPro" id="IPR015422">
    <property type="entry name" value="PyrdxlP-dep_Trfase_small"/>
</dbReference>
<dbReference type="RefSeq" id="WP_342824098.1">
    <property type="nucleotide sequence ID" value="NZ_CP046146.1"/>
</dbReference>
<dbReference type="InterPro" id="IPR015421">
    <property type="entry name" value="PyrdxlP-dep_Trfase_major"/>
</dbReference>
<dbReference type="PANTHER" id="PTHR43094:SF1">
    <property type="entry name" value="AMINOTRANSFERASE CLASS-III"/>
    <property type="match status" value="1"/>
</dbReference>
<dbReference type="PANTHER" id="PTHR43094">
    <property type="entry name" value="AMINOTRANSFERASE"/>
    <property type="match status" value="1"/>
</dbReference>
<dbReference type="Gene3D" id="3.90.1150.10">
    <property type="entry name" value="Aspartate Aminotransferase, domain 1"/>
    <property type="match status" value="1"/>
</dbReference>
<dbReference type="InterPro" id="IPR005814">
    <property type="entry name" value="Aminotrans_3"/>
</dbReference>
<dbReference type="SUPFAM" id="SSF53383">
    <property type="entry name" value="PLP-dependent transferases"/>
    <property type="match status" value="1"/>
</dbReference>
<accession>A0AAJ6CUK4</accession>
<keyword evidence="4 5" id="KW-0663">Pyridoxal phosphate</keyword>
<reference evidence="8 9" key="1">
    <citation type="submission" date="2019-11" db="EMBL/GenBank/DDBJ databases">
        <authorList>
            <person name="Cho J.-C."/>
        </authorList>
    </citation>
    <scope>NUCLEOTIDE SEQUENCE [LARGE SCALE GENOMIC DNA]</scope>
    <source>
        <strain evidence="7 8">JH1073</strain>
        <strain evidence="6 9">JH702</strain>
    </source>
</reference>
<dbReference type="GO" id="GO:0005829">
    <property type="term" value="C:cytosol"/>
    <property type="evidence" value="ECO:0007669"/>
    <property type="project" value="TreeGrafter"/>
</dbReference>
<evidence type="ECO:0000256" key="3">
    <source>
        <dbReference type="ARBA" id="ARBA00022679"/>
    </source>
</evidence>
<keyword evidence="2 7" id="KW-0032">Aminotransferase</keyword>
<evidence type="ECO:0000313" key="8">
    <source>
        <dbReference type="Proteomes" id="UP001219901"/>
    </source>
</evidence>
<evidence type="ECO:0000313" key="7">
    <source>
        <dbReference type="EMBL" id="WFG40657.1"/>
    </source>
</evidence>
<dbReference type="PROSITE" id="PS00600">
    <property type="entry name" value="AA_TRANSFER_CLASS_3"/>
    <property type="match status" value="1"/>
</dbReference>
<protein>
    <submittedName>
        <fullName evidence="7">Aminotransferase class III-fold pyridoxal phosphate-dependent enzyme</fullName>
    </submittedName>
</protein>
<dbReference type="EMBL" id="CP046147">
    <property type="protein sequence ID" value="WFG40657.1"/>
    <property type="molecule type" value="Genomic_DNA"/>
</dbReference>
<dbReference type="InterPro" id="IPR049704">
    <property type="entry name" value="Aminotrans_3_PPA_site"/>
</dbReference>
<gene>
    <name evidence="6" type="ORF">GKO46_05705</name>
    <name evidence="7" type="ORF">GKO48_13950</name>
</gene>
<evidence type="ECO:0000313" key="6">
    <source>
        <dbReference type="EMBL" id="MDG0866569.1"/>
    </source>
</evidence>
<dbReference type="CDD" id="cd00610">
    <property type="entry name" value="OAT_like"/>
    <property type="match status" value="1"/>
</dbReference>
<dbReference type="Pfam" id="PF00202">
    <property type="entry name" value="Aminotran_3"/>
    <property type="match status" value="1"/>
</dbReference>